<gene>
    <name evidence="9" type="ORF">EGW08_004650</name>
</gene>
<comment type="caution">
    <text evidence="9">The sequence shown here is derived from an EMBL/GenBank/DDBJ whole genome shotgun (WGS) entry which is preliminary data.</text>
</comment>
<dbReference type="OrthoDB" id="6155189at2759"/>
<evidence type="ECO:0000256" key="2">
    <source>
        <dbReference type="ARBA" id="ARBA00022448"/>
    </source>
</evidence>
<keyword evidence="8" id="KW-0812">Transmembrane</keyword>
<dbReference type="Proteomes" id="UP000271974">
    <property type="component" value="Unassembled WGS sequence"/>
</dbReference>
<organism evidence="9 10">
    <name type="scientific">Elysia chlorotica</name>
    <name type="common">Eastern emerald elysia</name>
    <name type="synonym">Sea slug</name>
    <dbReference type="NCBI Taxonomy" id="188477"/>
    <lineage>
        <taxon>Eukaryota</taxon>
        <taxon>Metazoa</taxon>
        <taxon>Spiralia</taxon>
        <taxon>Lophotrochozoa</taxon>
        <taxon>Mollusca</taxon>
        <taxon>Gastropoda</taxon>
        <taxon>Heterobranchia</taxon>
        <taxon>Euthyneura</taxon>
        <taxon>Panpulmonata</taxon>
        <taxon>Sacoglossa</taxon>
        <taxon>Placobranchoidea</taxon>
        <taxon>Plakobranchidae</taxon>
        <taxon>Elysia</taxon>
    </lineage>
</organism>
<evidence type="ECO:0000313" key="10">
    <source>
        <dbReference type="Proteomes" id="UP000271974"/>
    </source>
</evidence>
<keyword evidence="8" id="KW-1133">Transmembrane helix</keyword>
<dbReference type="PANTHER" id="PTHR46480">
    <property type="entry name" value="F20B24.22"/>
    <property type="match status" value="1"/>
</dbReference>
<sequence>MSPKGLQYQRSEPTPHSHTQRSLSSNPAPVSDPNRKGNLYRVFSCDGQIESSSGNNAKPKLVKDGGLLHVLAAQTLKIASINGLGEVDKLENDLEDEIRYENRSPAKTAIGRLRRAGQHRIHSKVVLLVVVFLNIIDCLLVISEMLLDFLHVLFDREEVRGMVREFVDKMAEQHDKEDWEDNYEDGPHGSSMDHISYHFLEYVLNAFVTFKPYVSGASRQTRSEECVYFLNQTAAVNANQSLTSYVTSTASQLGPDWPGDDSVAYGACFGPFLGGNSSSSAYKLDHHGYVGHKLLDIAHKLHYASIAILSVLVLLLIFKIFCSGRRFFRSRMQ</sequence>
<feature type="non-terminal residue" evidence="9">
    <location>
        <position position="333"/>
    </location>
</feature>
<feature type="region of interest" description="Disordered" evidence="7">
    <location>
        <begin position="1"/>
        <end position="37"/>
    </location>
</feature>
<evidence type="ECO:0000256" key="1">
    <source>
        <dbReference type="ARBA" id="ARBA00004651"/>
    </source>
</evidence>
<proteinExistence type="predicted"/>
<dbReference type="GO" id="GO:0030171">
    <property type="term" value="F:voltage-gated proton channel activity"/>
    <property type="evidence" value="ECO:0007669"/>
    <property type="project" value="InterPro"/>
</dbReference>
<evidence type="ECO:0000256" key="3">
    <source>
        <dbReference type="ARBA" id="ARBA00022475"/>
    </source>
</evidence>
<accession>A0A433U1C9</accession>
<dbReference type="GO" id="GO:0034702">
    <property type="term" value="C:monoatomic ion channel complex"/>
    <property type="evidence" value="ECO:0007669"/>
    <property type="project" value="UniProtKB-KW"/>
</dbReference>
<evidence type="ECO:0000256" key="7">
    <source>
        <dbReference type="SAM" id="MobiDB-lite"/>
    </source>
</evidence>
<comment type="subcellular location">
    <subcellularLocation>
        <location evidence="1">Cell membrane</location>
        <topology evidence="1">Multi-pass membrane protein</topology>
    </subcellularLocation>
</comment>
<dbReference type="AlphaFoldDB" id="A0A433U1C9"/>
<keyword evidence="5" id="KW-0406">Ion transport</keyword>
<dbReference type="PANTHER" id="PTHR46480:SF1">
    <property type="entry name" value="VOLTAGE-GATED HYDROGEN CHANNEL 1"/>
    <property type="match status" value="1"/>
</dbReference>
<reference evidence="9 10" key="1">
    <citation type="submission" date="2019-01" db="EMBL/GenBank/DDBJ databases">
        <title>A draft genome assembly of the solar-powered sea slug Elysia chlorotica.</title>
        <authorList>
            <person name="Cai H."/>
            <person name="Li Q."/>
            <person name="Fang X."/>
            <person name="Li J."/>
            <person name="Curtis N.E."/>
            <person name="Altenburger A."/>
            <person name="Shibata T."/>
            <person name="Feng M."/>
            <person name="Maeda T."/>
            <person name="Schwartz J.A."/>
            <person name="Shigenobu S."/>
            <person name="Lundholm N."/>
            <person name="Nishiyama T."/>
            <person name="Yang H."/>
            <person name="Hasebe M."/>
            <person name="Li S."/>
            <person name="Pierce S.K."/>
            <person name="Wang J."/>
        </authorList>
    </citation>
    <scope>NUCLEOTIDE SEQUENCE [LARGE SCALE GENOMIC DNA]</scope>
    <source>
        <strain evidence="9">EC2010</strain>
        <tissue evidence="9">Whole organism of an adult</tissue>
    </source>
</reference>
<dbReference type="EMBL" id="RQTK01000106">
    <property type="protein sequence ID" value="RUS87605.1"/>
    <property type="molecule type" value="Genomic_DNA"/>
</dbReference>
<evidence type="ECO:0000313" key="9">
    <source>
        <dbReference type="EMBL" id="RUS87605.1"/>
    </source>
</evidence>
<dbReference type="STRING" id="188477.A0A433U1C9"/>
<keyword evidence="10" id="KW-1185">Reference proteome</keyword>
<evidence type="ECO:0000256" key="6">
    <source>
        <dbReference type="ARBA" id="ARBA00023303"/>
    </source>
</evidence>
<evidence type="ECO:0000256" key="8">
    <source>
        <dbReference type="SAM" id="Phobius"/>
    </source>
</evidence>
<feature type="transmembrane region" description="Helical" evidence="8">
    <location>
        <begin position="301"/>
        <end position="322"/>
    </location>
</feature>
<evidence type="ECO:0000256" key="4">
    <source>
        <dbReference type="ARBA" id="ARBA00022882"/>
    </source>
</evidence>
<dbReference type="GO" id="GO:0005886">
    <property type="term" value="C:plasma membrane"/>
    <property type="evidence" value="ECO:0007669"/>
    <property type="project" value="UniProtKB-SubCell"/>
</dbReference>
<keyword evidence="4" id="KW-0851">Voltage-gated channel</keyword>
<keyword evidence="2" id="KW-0813">Transport</keyword>
<keyword evidence="6" id="KW-0407">Ion channel</keyword>
<keyword evidence="3" id="KW-1003">Cell membrane</keyword>
<keyword evidence="8" id="KW-0472">Membrane</keyword>
<protein>
    <submittedName>
        <fullName evidence="9">Uncharacterized protein</fullName>
    </submittedName>
</protein>
<dbReference type="InterPro" id="IPR031846">
    <property type="entry name" value="Hvcn1"/>
</dbReference>
<feature type="transmembrane region" description="Helical" evidence="8">
    <location>
        <begin position="125"/>
        <end position="147"/>
    </location>
</feature>
<feature type="compositionally biased region" description="Polar residues" evidence="7">
    <location>
        <begin position="8"/>
        <end position="28"/>
    </location>
</feature>
<evidence type="ECO:0000256" key="5">
    <source>
        <dbReference type="ARBA" id="ARBA00023065"/>
    </source>
</evidence>
<name>A0A433U1C9_ELYCH</name>